<dbReference type="PIRSF" id="PIRSF000103">
    <property type="entry name" value="HIBADH"/>
    <property type="match status" value="1"/>
</dbReference>
<evidence type="ECO:0000313" key="4">
    <source>
        <dbReference type="EMBL" id="MFD1782753.1"/>
    </source>
</evidence>
<dbReference type="SUPFAM" id="SSF51735">
    <property type="entry name" value="NAD(P)-binding Rossmann-fold domains"/>
    <property type="match status" value="1"/>
</dbReference>
<sequence>MPKLSRVGLIGFGQVGQILARELAAAGASEIAAFDLQFADPESGPSRALDGCAAHDCASAAEAADGAELVVCAVTPAQGLEAARAAAWGVEKGAYYLDLNSAAPSLKQLSAGAIEGRGGRYVEAAVMAPMAEARLAAPMLLGGRYAPAFLDLARPLGFSGAVLFSDQVGKAAAAEMCCSAMLRGFEALLAESLLAARRHGVESTVLSVLTDLAPAADWPALAREMIAGSLEGGARHAADLSEIARTLEEAGVAPLMTRAAARRHDWAAALGPSAVDEDLTAALDRVLGRIDQA</sequence>
<dbReference type="InterPro" id="IPR008927">
    <property type="entry name" value="6-PGluconate_DH-like_C_sf"/>
</dbReference>
<keyword evidence="1" id="KW-0560">Oxidoreductase</keyword>
<dbReference type="Proteomes" id="UP001597237">
    <property type="component" value="Unassembled WGS sequence"/>
</dbReference>
<evidence type="ECO:0000259" key="3">
    <source>
        <dbReference type="Pfam" id="PF09130"/>
    </source>
</evidence>
<proteinExistence type="predicted"/>
<dbReference type="EMBL" id="JBHUEY010000001">
    <property type="protein sequence ID" value="MFD1782753.1"/>
    <property type="molecule type" value="Genomic_DNA"/>
</dbReference>
<dbReference type="InterPro" id="IPR015814">
    <property type="entry name" value="Pgluconate_DH_NAD-bd_C"/>
</dbReference>
<comment type="caution">
    <text evidence="4">The sequence shown here is derived from an EMBL/GenBank/DDBJ whole genome shotgun (WGS) entry which is preliminary data.</text>
</comment>
<dbReference type="SUPFAM" id="SSF48179">
    <property type="entry name" value="6-phosphogluconate dehydrogenase C-terminal domain-like"/>
    <property type="match status" value="1"/>
</dbReference>
<gene>
    <name evidence="4" type="ORF">ACFSC0_05050</name>
</gene>
<organism evidence="4 5">
    <name type="scientific">Phenylobacterium terrae</name>
    <dbReference type="NCBI Taxonomy" id="2665495"/>
    <lineage>
        <taxon>Bacteria</taxon>
        <taxon>Pseudomonadati</taxon>
        <taxon>Pseudomonadota</taxon>
        <taxon>Alphaproteobacteria</taxon>
        <taxon>Caulobacterales</taxon>
        <taxon>Caulobacteraceae</taxon>
        <taxon>Phenylobacterium</taxon>
    </lineage>
</organism>
<feature type="domain" description="6-phosphogluconate dehydrogenase NADP-binding" evidence="2">
    <location>
        <begin position="6"/>
        <end position="144"/>
    </location>
</feature>
<dbReference type="Pfam" id="PF03446">
    <property type="entry name" value="NAD_binding_2"/>
    <property type="match status" value="1"/>
</dbReference>
<dbReference type="RefSeq" id="WP_377282425.1">
    <property type="nucleotide sequence ID" value="NZ_JBHRSI010000006.1"/>
</dbReference>
<dbReference type="Gene3D" id="3.40.50.720">
    <property type="entry name" value="NAD(P)-binding Rossmann-like Domain"/>
    <property type="match status" value="1"/>
</dbReference>
<dbReference type="InterPro" id="IPR015815">
    <property type="entry name" value="HIBADH-related"/>
</dbReference>
<name>A0ABW4MZ12_9CAUL</name>
<reference evidence="5" key="1">
    <citation type="journal article" date="2019" name="Int. J. Syst. Evol. Microbiol.">
        <title>The Global Catalogue of Microorganisms (GCM) 10K type strain sequencing project: providing services to taxonomists for standard genome sequencing and annotation.</title>
        <authorList>
            <consortium name="The Broad Institute Genomics Platform"/>
            <consortium name="The Broad Institute Genome Sequencing Center for Infectious Disease"/>
            <person name="Wu L."/>
            <person name="Ma J."/>
        </authorList>
    </citation>
    <scope>NUCLEOTIDE SEQUENCE [LARGE SCALE GENOMIC DNA]</scope>
    <source>
        <strain evidence="5">DFY28</strain>
    </source>
</reference>
<dbReference type="InterPro" id="IPR036291">
    <property type="entry name" value="NAD(P)-bd_dom_sf"/>
</dbReference>
<evidence type="ECO:0000259" key="2">
    <source>
        <dbReference type="Pfam" id="PF03446"/>
    </source>
</evidence>
<feature type="domain" description="Phosphogluconate dehydrogenase NAD-binding putative C-terminal" evidence="3">
    <location>
        <begin position="196"/>
        <end position="265"/>
    </location>
</feature>
<accession>A0ABW4MZ12</accession>
<dbReference type="Pfam" id="PF09130">
    <property type="entry name" value="DUF1932"/>
    <property type="match status" value="1"/>
</dbReference>
<evidence type="ECO:0000256" key="1">
    <source>
        <dbReference type="ARBA" id="ARBA00023002"/>
    </source>
</evidence>
<keyword evidence="5" id="KW-1185">Reference proteome</keyword>
<dbReference type="InterPro" id="IPR006115">
    <property type="entry name" value="6PGDH_NADP-bd"/>
</dbReference>
<dbReference type="InterPro" id="IPR013328">
    <property type="entry name" value="6PGD_dom2"/>
</dbReference>
<protein>
    <submittedName>
        <fullName evidence="4">DUF1932 domain-containing protein</fullName>
    </submittedName>
</protein>
<evidence type="ECO:0000313" key="5">
    <source>
        <dbReference type="Proteomes" id="UP001597237"/>
    </source>
</evidence>
<dbReference type="Gene3D" id="1.10.1040.10">
    <property type="entry name" value="N-(1-d-carboxylethyl)-l-norvaline Dehydrogenase, domain 2"/>
    <property type="match status" value="1"/>
</dbReference>